<dbReference type="Pfam" id="PF01527">
    <property type="entry name" value="HTH_Tnp_1"/>
    <property type="match status" value="1"/>
</dbReference>
<reference evidence="2 3" key="1">
    <citation type="submission" date="2018-01" db="EMBL/GenBank/DDBJ databases">
        <authorList>
            <person name="Clerissi C."/>
        </authorList>
    </citation>
    <scope>NUCLEOTIDE SEQUENCE [LARGE SCALE GENOMIC DNA]</scope>
    <source>
        <strain evidence="2">Cupriavidus taiwanensis STM 6021</strain>
    </source>
</reference>
<dbReference type="AlphaFoldDB" id="A0A7Z7JHZ8"/>
<accession>A0A7Z7JHZ8</accession>
<organism evidence="2 3">
    <name type="scientific">Cupriavidus taiwanensis</name>
    <dbReference type="NCBI Taxonomy" id="164546"/>
    <lineage>
        <taxon>Bacteria</taxon>
        <taxon>Pseudomonadati</taxon>
        <taxon>Pseudomonadota</taxon>
        <taxon>Betaproteobacteria</taxon>
        <taxon>Burkholderiales</taxon>
        <taxon>Burkholderiaceae</taxon>
        <taxon>Cupriavidus</taxon>
    </lineage>
</organism>
<dbReference type="Proteomes" id="UP000257139">
    <property type="component" value="Unassembled WGS sequence"/>
</dbReference>
<evidence type="ECO:0000313" key="2">
    <source>
        <dbReference type="EMBL" id="SPC26003.1"/>
    </source>
</evidence>
<dbReference type="GO" id="GO:0004803">
    <property type="term" value="F:transposase activity"/>
    <property type="evidence" value="ECO:0007669"/>
    <property type="project" value="InterPro"/>
</dbReference>
<dbReference type="SUPFAM" id="SSF46689">
    <property type="entry name" value="Homeodomain-like"/>
    <property type="match status" value="1"/>
</dbReference>
<evidence type="ECO:0000313" key="3">
    <source>
        <dbReference type="Proteomes" id="UP000257139"/>
    </source>
</evidence>
<name>A0A7Z7JHZ8_9BURK</name>
<feature type="region of interest" description="Disordered" evidence="1">
    <location>
        <begin position="160"/>
        <end position="187"/>
    </location>
</feature>
<dbReference type="GO" id="GO:0003677">
    <property type="term" value="F:DNA binding"/>
    <property type="evidence" value="ECO:0007669"/>
    <property type="project" value="InterPro"/>
</dbReference>
<sequence>MNAERWQACVRKDFADANMIQDEIDLFPLQAVRVRSNGKRDYEPAAKRRLIEFCLQSGASVSGTALKAGINANQLRKWIREYRDSAQARGALPAFVPVVQEVLDSRPIETPAKVVVPRREAASATADSPPQRALPLALLSAKLPNGVSLERCRILARRRRGSRANGGFRRPIAGPGAQTWTQQRPRDRAGPVLAHAGFHDHAVHQRDAGIHALGQAPRQGGAL</sequence>
<dbReference type="EMBL" id="OGUU01000050">
    <property type="protein sequence ID" value="SPC26003.1"/>
    <property type="molecule type" value="Genomic_DNA"/>
</dbReference>
<proteinExistence type="predicted"/>
<dbReference type="NCBIfam" id="NF047595">
    <property type="entry name" value="IS66_ISRel24_TnpA"/>
    <property type="match status" value="1"/>
</dbReference>
<evidence type="ECO:0000256" key="1">
    <source>
        <dbReference type="SAM" id="MobiDB-lite"/>
    </source>
</evidence>
<dbReference type="InterPro" id="IPR009057">
    <property type="entry name" value="Homeodomain-like_sf"/>
</dbReference>
<dbReference type="GO" id="GO:0006313">
    <property type="term" value="P:DNA transposition"/>
    <property type="evidence" value="ECO:0007669"/>
    <property type="project" value="InterPro"/>
</dbReference>
<comment type="caution">
    <text evidence="2">The sequence shown here is derived from an EMBL/GenBank/DDBJ whole genome shotgun (WGS) entry which is preliminary data.</text>
</comment>
<gene>
    <name evidence="2" type="ORF">CBM2594_U30025</name>
</gene>
<dbReference type="InterPro" id="IPR002514">
    <property type="entry name" value="Transposase_8"/>
</dbReference>
<protein>
    <submittedName>
        <fullName evidence="2">Fis-type helix-turn-helix protein (Modular protein)</fullName>
    </submittedName>
</protein>